<name>A0A449B3J8_9BACT</name>
<proteinExistence type="predicted"/>
<dbReference type="KEGG" id="mmau:NCTC10168_00065"/>
<keyword evidence="2" id="KW-1003">Cell membrane</keyword>
<evidence type="ECO:0000256" key="4">
    <source>
        <dbReference type="ARBA" id="ARBA00022989"/>
    </source>
</evidence>
<accession>A0A449B3J8</accession>
<evidence type="ECO:0000256" key="5">
    <source>
        <dbReference type="ARBA" id="ARBA00023136"/>
    </source>
</evidence>
<feature type="transmembrane region" description="Helical" evidence="6">
    <location>
        <begin position="113"/>
        <end position="136"/>
    </location>
</feature>
<keyword evidence="3 6" id="KW-0812">Transmembrane</keyword>
<evidence type="ECO:0000256" key="6">
    <source>
        <dbReference type="SAM" id="Phobius"/>
    </source>
</evidence>
<feature type="transmembrane region" description="Helical" evidence="6">
    <location>
        <begin position="37"/>
        <end position="61"/>
    </location>
</feature>
<organism evidence="7 8">
    <name type="scientific">Mycoplasmopsis maculosa</name>
    <dbReference type="NCBI Taxonomy" id="114885"/>
    <lineage>
        <taxon>Bacteria</taxon>
        <taxon>Bacillati</taxon>
        <taxon>Mycoplasmatota</taxon>
        <taxon>Mycoplasmoidales</taxon>
        <taxon>Metamycoplasmataceae</taxon>
        <taxon>Mycoplasmopsis</taxon>
    </lineage>
</organism>
<comment type="subcellular location">
    <subcellularLocation>
        <location evidence="1">Cell membrane</location>
        <topology evidence="1">Multi-pass membrane protein</topology>
    </subcellularLocation>
</comment>
<dbReference type="OrthoDB" id="398376at2"/>
<dbReference type="Pfam" id="PF03899">
    <property type="entry name" value="ATP-synt_I"/>
    <property type="match status" value="1"/>
</dbReference>
<evidence type="ECO:0000313" key="7">
    <source>
        <dbReference type="EMBL" id="VEU75156.1"/>
    </source>
</evidence>
<evidence type="ECO:0000256" key="3">
    <source>
        <dbReference type="ARBA" id="ARBA00022692"/>
    </source>
</evidence>
<evidence type="ECO:0000256" key="1">
    <source>
        <dbReference type="ARBA" id="ARBA00004651"/>
    </source>
</evidence>
<feature type="transmembrane region" description="Helical" evidence="6">
    <location>
        <begin position="73"/>
        <end position="93"/>
    </location>
</feature>
<sequence length="146" mass="17161">MNFNKEKITITIFFIVQFVISVLLLCFYKLVNFSLFLGFLIGSSISYLNYFISDYISLFFITKTKRTASFISFCGFLFRMVIICSIIILIIYINKYNLLNKKNLFNKNIKLAYSMYPINIISFLFGTEIYKISIFLSSITKKKINK</sequence>
<keyword evidence="5 6" id="KW-0472">Membrane</keyword>
<dbReference type="Proteomes" id="UP000290243">
    <property type="component" value="Chromosome"/>
</dbReference>
<dbReference type="GO" id="GO:0005886">
    <property type="term" value="C:plasma membrane"/>
    <property type="evidence" value="ECO:0007669"/>
    <property type="project" value="UniProtKB-SubCell"/>
</dbReference>
<dbReference type="InterPro" id="IPR005598">
    <property type="entry name" value="ATP_synth_I"/>
</dbReference>
<gene>
    <name evidence="7" type="ORF">NCTC10168_00065</name>
</gene>
<dbReference type="AlphaFoldDB" id="A0A449B3J8"/>
<evidence type="ECO:0000256" key="2">
    <source>
        <dbReference type="ARBA" id="ARBA00022475"/>
    </source>
</evidence>
<dbReference type="RefSeq" id="WP_129646023.1">
    <property type="nucleotide sequence ID" value="NZ_LR215037.1"/>
</dbReference>
<reference evidence="7 8" key="1">
    <citation type="submission" date="2019-01" db="EMBL/GenBank/DDBJ databases">
        <authorList>
            <consortium name="Pathogen Informatics"/>
        </authorList>
    </citation>
    <scope>NUCLEOTIDE SEQUENCE [LARGE SCALE GENOMIC DNA]</scope>
    <source>
        <strain evidence="7 8">NCTC10168</strain>
    </source>
</reference>
<feature type="transmembrane region" description="Helical" evidence="6">
    <location>
        <begin position="12"/>
        <end position="31"/>
    </location>
</feature>
<keyword evidence="8" id="KW-1185">Reference proteome</keyword>
<protein>
    <submittedName>
        <fullName evidence="7">Uncharacterized protein</fullName>
    </submittedName>
</protein>
<evidence type="ECO:0000313" key="8">
    <source>
        <dbReference type="Proteomes" id="UP000290243"/>
    </source>
</evidence>
<dbReference type="EMBL" id="LR215037">
    <property type="protein sequence ID" value="VEU75156.1"/>
    <property type="molecule type" value="Genomic_DNA"/>
</dbReference>
<keyword evidence="4 6" id="KW-1133">Transmembrane helix</keyword>